<evidence type="ECO:0000313" key="3">
    <source>
        <dbReference type="Proteomes" id="UP000623467"/>
    </source>
</evidence>
<evidence type="ECO:0000313" key="2">
    <source>
        <dbReference type="EMBL" id="KAF7361245.1"/>
    </source>
</evidence>
<dbReference type="EMBL" id="JACAZH010000008">
    <property type="protein sequence ID" value="KAF7361245.1"/>
    <property type="molecule type" value="Genomic_DNA"/>
</dbReference>
<name>A0A8H6YHH4_9AGAR</name>
<feature type="domain" description="Transcription regulator Rua1 C-terminal" evidence="1">
    <location>
        <begin position="17"/>
        <end position="140"/>
    </location>
</feature>
<gene>
    <name evidence="2" type="ORF">MSAN_01156600</name>
</gene>
<dbReference type="PANTHER" id="PTHR28125">
    <property type="entry name" value="MEIOTIC EXPRESSION UP-REGULATED PROTEIN 26"/>
    <property type="match status" value="1"/>
</dbReference>
<keyword evidence="3" id="KW-1185">Reference proteome</keyword>
<reference evidence="2" key="1">
    <citation type="submission" date="2020-05" db="EMBL/GenBank/DDBJ databases">
        <title>Mycena genomes resolve the evolution of fungal bioluminescence.</title>
        <authorList>
            <person name="Tsai I.J."/>
        </authorList>
    </citation>
    <scope>NUCLEOTIDE SEQUENCE</scope>
    <source>
        <strain evidence="2">160909Yilan</strain>
    </source>
</reference>
<dbReference type="Proteomes" id="UP000623467">
    <property type="component" value="Unassembled WGS sequence"/>
</dbReference>
<dbReference type="PANTHER" id="PTHR28125:SF2">
    <property type="entry name" value="MEIOTIC EXPRESSION UP-REGULATED PROTEIN 26"/>
    <property type="match status" value="1"/>
</dbReference>
<dbReference type="Pfam" id="PF14616">
    <property type="entry name" value="Rua1_C"/>
    <property type="match status" value="1"/>
</dbReference>
<protein>
    <recommendedName>
        <fullName evidence="1">Transcription regulator Rua1 C-terminal domain-containing protein</fullName>
    </recommendedName>
</protein>
<dbReference type="AlphaFoldDB" id="A0A8H6YHH4"/>
<dbReference type="InterPro" id="IPR028012">
    <property type="entry name" value="Rua1_C"/>
</dbReference>
<organism evidence="2 3">
    <name type="scientific">Mycena sanguinolenta</name>
    <dbReference type="NCBI Taxonomy" id="230812"/>
    <lineage>
        <taxon>Eukaryota</taxon>
        <taxon>Fungi</taxon>
        <taxon>Dikarya</taxon>
        <taxon>Basidiomycota</taxon>
        <taxon>Agaricomycotina</taxon>
        <taxon>Agaricomycetes</taxon>
        <taxon>Agaricomycetidae</taxon>
        <taxon>Agaricales</taxon>
        <taxon>Marasmiineae</taxon>
        <taxon>Mycenaceae</taxon>
        <taxon>Mycena</taxon>
    </lineage>
</organism>
<comment type="caution">
    <text evidence="2">The sequence shown here is derived from an EMBL/GenBank/DDBJ whole genome shotgun (WGS) entry which is preliminary data.</text>
</comment>
<accession>A0A8H6YHH4</accession>
<dbReference type="OrthoDB" id="5595379at2759"/>
<sequence>MFGVEHPGGEYKAPRGAFDLYGARFVKGKGVDKVGLCPICIEPKQRGGEEKKVWLSMKYSAYKYYHMQFQHGISAASGRPLLPPIDFRVAPRAAATKLERTEIKQGKCHKCLCWVDIETVKNVEVKVPELFWWKHAVSCHGGGICLDPIFGLPERFTVYLDADSISLII</sequence>
<evidence type="ECO:0000259" key="1">
    <source>
        <dbReference type="Pfam" id="PF14616"/>
    </source>
</evidence>
<proteinExistence type="predicted"/>